<organism evidence="2 3">
    <name type="scientific">Hymenobacter polaris</name>
    <dbReference type="NCBI Taxonomy" id="2682546"/>
    <lineage>
        <taxon>Bacteria</taxon>
        <taxon>Pseudomonadati</taxon>
        <taxon>Bacteroidota</taxon>
        <taxon>Cytophagia</taxon>
        <taxon>Cytophagales</taxon>
        <taxon>Hymenobacteraceae</taxon>
        <taxon>Hymenobacter</taxon>
    </lineage>
</organism>
<dbReference type="SUPFAM" id="SSF48208">
    <property type="entry name" value="Six-hairpin glycosidases"/>
    <property type="match status" value="1"/>
</dbReference>
<dbReference type="InterPro" id="IPR012341">
    <property type="entry name" value="6hp_glycosidase-like_sf"/>
</dbReference>
<dbReference type="RefSeq" id="WP_169529642.1">
    <property type="nucleotide sequence ID" value="NZ_JABBGH010000001.1"/>
</dbReference>
<evidence type="ECO:0000313" key="2">
    <source>
        <dbReference type="EMBL" id="NML64336.1"/>
    </source>
</evidence>
<gene>
    <name evidence="2" type="ORF">HHL22_03870</name>
</gene>
<evidence type="ECO:0000313" key="3">
    <source>
        <dbReference type="Proteomes" id="UP000559626"/>
    </source>
</evidence>
<dbReference type="Pfam" id="PF06824">
    <property type="entry name" value="Glyco_hydro_125"/>
    <property type="match status" value="1"/>
</dbReference>
<dbReference type="GO" id="GO:0016787">
    <property type="term" value="F:hydrolase activity"/>
    <property type="evidence" value="ECO:0007669"/>
    <property type="project" value="UniProtKB-KW"/>
</dbReference>
<reference evidence="2 3" key="1">
    <citation type="submission" date="2020-04" db="EMBL/GenBank/DDBJ databases">
        <title>Hymenobacter polaris sp. nov., isolated from Arctic soil.</title>
        <authorList>
            <person name="Dahal R.H."/>
        </authorList>
    </citation>
    <scope>NUCLEOTIDE SEQUENCE [LARGE SCALE GENOMIC DNA]</scope>
    <source>
        <strain evidence="2 3">RP-2-7</strain>
    </source>
</reference>
<dbReference type="Proteomes" id="UP000559626">
    <property type="component" value="Unassembled WGS sequence"/>
</dbReference>
<comment type="caution">
    <text evidence="2">The sequence shown here is derived from an EMBL/GenBank/DDBJ whole genome shotgun (WGS) entry which is preliminary data.</text>
</comment>
<dbReference type="AlphaFoldDB" id="A0A7Y0FLF6"/>
<keyword evidence="3" id="KW-1185">Reference proteome</keyword>
<keyword evidence="2" id="KW-0378">Hydrolase</keyword>
<dbReference type="InterPro" id="IPR008313">
    <property type="entry name" value="GH125"/>
</dbReference>
<dbReference type="Gene3D" id="1.50.10.10">
    <property type="match status" value="1"/>
</dbReference>
<accession>A0A7Y0FLF6</accession>
<keyword evidence="1" id="KW-0732">Signal</keyword>
<feature type="signal peptide" evidence="1">
    <location>
        <begin position="1"/>
        <end position="21"/>
    </location>
</feature>
<proteinExistence type="predicted"/>
<dbReference type="EMBL" id="JABBGH010000001">
    <property type="protein sequence ID" value="NML64336.1"/>
    <property type="molecule type" value="Genomic_DNA"/>
</dbReference>
<sequence length="469" mass="49730">MPTHRAFVRHPTLLAAGAALAGQARAGAAALPVVRPAPGQRRFQSVAVEAAIAEFGARVPDPELAWLYGNCLADTLDNHVHYAEAGGQPDTFVSAGGPDSDVMSLRGSTVQVWPYLALAPREAALRQLLAGVIRRQARCLLLDPYASTFYRDPARVGPAETGQPAPLPGVHARQWALDALCYPLRLAYHYWKTTGDTQPFDADWRRALGLAVSTMREQQLKTGPGPYHYQRASPDAADTRPLGGYGYPGRPCGLITSAFGPGGEATRLPFLVPSNFLAVVSLRQVALMLADVYHEPAGYTELMQLADEVAVALRQHALVPHPTLGQVYAYEVDGYGGYSRQDEAPAPSLLALPYLDALPLNDPAYQQTRRFSLSSANPFFYQGPVVAGLGSPRTGPGAVWPLAVALRGLTSTDAAEIRACVQALKASQGGTGYLPESVSATAAGPASQPRCAWASALGAEFLGKALVSG</sequence>
<dbReference type="PIRSF" id="PIRSF028846">
    <property type="entry name" value="UCP028846"/>
    <property type="match status" value="1"/>
</dbReference>
<dbReference type="SMART" id="SM01149">
    <property type="entry name" value="DUF1237"/>
    <property type="match status" value="1"/>
</dbReference>
<dbReference type="InterPro" id="IPR008928">
    <property type="entry name" value="6-hairpin_glycosidase_sf"/>
</dbReference>
<name>A0A7Y0FLF6_9BACT</name>
<evidence type="ECO:0000256" key="1">
    <source>
        <dbReference type="SAM" id="SignalP"/>
    </source>
</evidence>
<feature type="chain" id="PRO_5031301717" evidence="1">
    <location>
        <begin position="22"/>
        <end position="469"/>
    </location>
</feature>
<protein>
    <submittedName>
        <fullName evidence="2">Glycoside hydrolase family 125 protein</fullName>
    </submittedName>
</protein>
<dbReference type="PANTHER" id="PTHR31047">
    <property type="entry name" value="MEIOTICALLY UP-REGULATED GENE 157 PROTEIN"/>
    <property type="match status" value="1"/>
</dbReference>
<dbReference type="PANTHER" id="PTHR31047:SF0">
    <property type="entry name" value="MEIOTICALLY UP-REGULATED GENE 157 PROTEIN"/>
    <property type="match status" value="1"/>
</dbReference>
<dbReference type="GO" id="GO:0005975">
    <property type="term" value="P:carbohydrate metabolic process"/>
    <property type="evidence" value="ECO:0007669"/>
    <property type="project" value="InterPro"/>
</dbReference>